<keyword evidence="1" id="KW-1133">Transmembrane helix</keyword>
<keyword evidence="1" id="KW-0472">Membrane</keyword>
<protein>
    <recommendedName>
        <fullName evidence="3">DUF3332 domain-containing protein</fullName>
    </recommendedName>
</protein>
<dbReference type="PROSITE" id="PS51257">
    <property type="entry name" value="PROKAR_LIPOPROTEIN"/>
    <property type="match status" value="1"/>
</dbReference>
<evidence type="ECO:0000313" key="2">
    <source>
        <dbReference type="EMBL" id="VFU15584.1"/>
    </source>
</evidence>
<proteinExistence type="predicted"/>
<organism evidence="2">
    <name type="scientific">anaerobic digester metagenome</name>
    <dbReference type="NCBI Taxonomy" id="1263854"/>
    <lineage>
        <taxon>unclassified sequences</taxon>
        <taxon>metagenomes</taxon>
        <taxon>ecological metagenomes</taxon>
    </lineage>
</organism>
<dbReference type="EMBL" id="CAADRM010000106">
    <property type="protein sequence ID" value="VFU15584.1"/>
    <property type="molecule type" value="Genomic_DNA"/>
</dbReference>
<sequence length="180" mass="19773">MKKTLLGLALVAVIAAGCTGTFPLTNELYQFHREKDRWVDEALFLVFAVTPVYGTALIADAVLLNSIEFWTGKNPLEASGDKTIPDGDREVIAGEGEESVTMRYDPDTRVVEVYPDAGAGEPFYLAATPSGVIAMDKGGKVLYSSQRDSLGGVRVEDMRNNTSHYFPPEVVNREWDRIGR</sequence>
<feature type="transmembrane region" description="Helical" evidence="1">
    <location>
        <begin position="42"/>
        <end position="64"/>
    </location>
</feature>
<keyword evidence="1" id="KW-0812">Transmembrane</keyword>
<dbReference type="Pfam" id="PF11810">
    <property type="entry name" value="DUF3332"/>
    <property type="match status" value="1"/>
</dbReference>
<name>A0A485M2M1_9ZZZZ</name>
<evidence type="ECO:0000256" key="1">
    <source>
        <dbReference type="SAM" id="Phobius"/>
    </source>
</evidence>
<dbReference type="AlphaFoldDB" id="A0A485M2M1"/>
<dbReference type="InterPro" id="IPR021768">
    <property type="entry name" value="DUF3332"/>
</dbReference>
<accession>A0A485M2M1</accession>
<reference evidence="2" key="1">
    <citation type="submission" date="2019-03" db="EMBL/GenBank/DDBJ databases">
        <authorList>
            <person name="Hao L."/>
        </authorList>
    </citation>
    <scope>NUCLEOTIDE SEQUENCE</scope>
</reference>
<gene>
    <name evidence="2" type="ORF">SCFA_420053</name>
</gene>
<evidence type="ECO:0008006" key="3">
    <source>
        <dbReference type="Google" id="ProtNLM"/>
    </source>
</evidence>